<protein>
    <submittedName>
        <fullName evidence="6">Uncharacterized protein</fullName>
    </submittedName>
</protein>
<dbReference type="Pfam" id="PF04493">
    <property type="entry name" value="Endonuclease_5"/>
    <property type="match status" value="1"/>
</dbReference>
<evidence type="ECO:0000256" key="1">
    <source>
        <dbReference type="ARBA" id="ARBA00004496"/>
    </source>
</evidence>
<dbReference type="Gene3D" id="3.30.2170.10">
    <property type="entry name" value="archaeoglobus fulgidus dsm 4304 superfamily"/>
    <property type="match status" value="1"/>
</dbReference>
<keyword evidence="3" id="KW-0540">Nuclease</keyword>
<evidence type="ECO:0000256" key="2">
    <source>
        <dbReference type="ARBA" id="ARBA00022490"/>
    </source>
</evidence>
<accession>A0ABQ2CXL3</accession>
<dbReference type="InterPro" id="IPR007581">
    <property type="entry name" value="Endonuclease-V"/>
</dbReference>
<name>A0ABQ2CXL3_9DEIO</name>
<evidence type="ECO:0000256" key="4">
    <source>
        <dbReference type="ARBA" id="ARBA00022759"/>
    </source>
</evidence>
<keyword evidence="5" id="KW-0378">Hydrolase</keyword>
<evidence type="ECO:0000256" key="3">
    <source>
        <dbReference type="ARBA" id="ARBA00022722"/>
    </source>
</evidence>
<keyword evidence="2" id="KW-0963">Cytoplasm</keyword>
<organism evidence="6 7">
    <name type="scientific">Deinococcus roseus</name>
    <dbReference type="NCBI Taxonomy" id="392414"/>
    <lineage>
        <taxon>Bacteria</taxon>
        <taxon>Thermotogati</taxon>
        <taxon>Deinococcota</taxon>
        <taxon>Deinococci</taxon>
        <taxon>Deinococcales</taxon>
        <taxon>Deinococcaceae</taxon>
        <taxon>Deinococcus</taxon>
    </lineage>
</organism>
<comment type="subcellular location">
    <subcellularLocation>
        <location evidence="1">Cytoplasm</location>
    </subcellularLocation>
</comment>
<dbReference type="PANTHER" id="PTHR28511">
    <property type="entry name" value="ENDONUCLEASE V"/>
    <property type="match status" value="1"/>
</dbReference>
<dbReference type="PANTHER" id="PTHR28511:SF1">
    <property type="entry name" value="ENDONUCLEASE V"/>
    <property type="match status" value="1"/>
</dbReference>
<keyword evidence="7" id="KW-1185">Reference proteome</keyword>
<dbReference type="CDD" id="cd06559">
    <property type="entry name" value="Endonuclease_V"/>
    <property type="match status" value="1"/>
</dbReference>
<evidence type="ECO:0000256" key="5">
    <source>
        <dbReference type="ARBA" id="ARBA00022801"/>
    </source>
</evidence>
<dbReference type="Proteomes" id="UP000632222">
    <property type="component" value="Unassembled WGS sequence"/>
</dbReference>
<comment type="caution">
    <text evidence="6">The sequence shown here is derived from an EMBL/GenBank/DDBJ whole genome shotgun (WGS) entry which is preliminary data.</text>
</comment>
<proteinExistence type="predicted"/>
<gene>
    <name evidence="6" type="ORF">GCM10008938_15750</name>
</gene>
<reference evidence="7" key="1">
    <citation type="journal article" date="2019" name="Int. J. Syst. Evol. Microbiol.">
        <title>The Global Catalogue of Microorganisms (GCM) 10K type strain sequencing project: providing services to taxonomists for standard genome sequencing and annotation.</title>
        <authorList>
            <consortium name="The Broad Institute Genomics Platform"/>
            <consortium name="The Broad Institute Genome Sequencing Center for Infectious Disease"/>
            <person name="Wu L."/>
            <person name="Ma J."/>
        </authorList>
    </citation>
    <scope>NUCLEOTIDE SEQUENCE [LARGE SCALE GENOMIC DNA]</scope>
    <source>
        <strain evidence="7">JCM 14370</strain>
    </source>
</reference>
<dbReference type="EMBL" id="BMOD01000004">
    <property type="protein sequence ID" value="GGJ30524.1"/>
    <property type="molecule type" value="Genomic_DNA"/>
</dbReference>
<sequence>MSGLRVRLEPLKKPARGNLNIPGLSRLSLTSRTDLQYFKSQMTPQEMEKEQIRLSPDVVIPPAGQGYSASPDDVVFALDIQYVGNTAFIGLHAQELQGKVRGQFVGTFDTDVEYVPGLFAFREAPPLLQMIKATTATGLVPQILLVDGHGIAHPRRFGAACLVGVSSGLPTIGCAKETLLPFEGELVSHRGGTLPVLLKGEQVGSVLRSQKDIRPVFVSPGHMICLAESEKVILELSSKYRVCDPLRFADQLARNHARKETIKGVQVLT</sequence>
<keyword evidence="4" id="KW-0255">Endonuclease</keyword>
<evidence type="ECO:0000313" key="6">
    <source>
        <dbReference type="EMBL" id="GGJ30524.1"/>
    </source>
</evidence>
<evidence type="ECO:0000313" key="7">
    <source>
        <dbReference type="Proteomes" id="UP000632222"/>
    </source>
</evidence>